<sequence length="275" mass="29058">MNFVQQPMQQEFSDSPDRPFAAASLAIEVIGREGSVALMNGRDVIAARSLDSGARAAAGLAPQIASLAKEFLPGGALDALAGISVAVGPGSFTGLRIAVTTAKTLAYALQIPVVAVNSLTAIAALVRPDLAAPDHATAVRQQVLVGLSAYRGQVYRGWFSVEGAPEIDLISADQWKSELNRSIQDNENAAESCDDRPQESPEKNVILMGDRSVFDRTKLAFAPQQWRGDGEIWAVGVGRIGAEMLRRGETTSAIDLVPDYLRPSAAEEKASGTIG</sequence>
<feature type="domain" description="Gcp-like" evidence="1">
    <location>
        <begin position="76"/>
        <end position="157"/>
    </location>
</feature>
<dbReference type="InterPro" id="IPR043129">
    <property type="entry name" value="ATPase_NBD"/>
</dbReference>
<dbReference type="SUPFAM" id="SSF53067">
    <property type="entry name" value="Actin-like ATPase domain"/>
    <property type="match status" value="1"/>
</dbReference>
<dbReference type="Gene3D" id="3.30.420.40">
    <property type="match status" value="2"/>
</dbReference>
<proteinExistence type="predicted"/>
<protein>
    <submittedName>
        <fullName evidence="2">tRNA (Adenosine(37)-N6)-threonylcarbamoyltransferase complex dimerization subunit type 1 TsaB</fullName>
        <ecNumber evidence="2">2.3.1.234</ecNumber>
    </submittedName>
</protein>
<keyword evidence="2" id="KW-0012">Acyltransferase</keyword>
<evidence type="ECO:0000313" key="2">
    <source>
        <dbReference type="EMBL" id="MCM2372899.1"/>
    </source>
</evidence>
<dbReference type="NCBIfam" id="TIGR03725">
    <property type="entry name" value="T6A_YeaZ"/>
    <property type="match status" value="1"/>
</dbReference>
<dbReference type="InterPro" id="IPR022496">
    <property type="entry name" value="T6A_TsaB"/>
</dbReference>
<dbReference type="GO" id="GO:0061711">
    <property type="term" value="F:tRNA N(6)-L-threonylcarbamoyladenine synthase activity"/>
    <property type="evidence" value="ECO:0007669"/>
    <property type="project" value="UniProtKB-EC"/>
</dbReference>
<evidence type="ECO:0000259" key="1">
    <source>
        <dbReference type="Pfam" id="PF00814"/>
    </source>
</evidence>
<name>A0ABT0U7J3_9BACT</name>
<dbReference type="InterPro" id="IPR000905">
    <property type="entry name" value="Gcp-like_dom"/>
</dbReference>
<dbReference type="Proteomes" id="UP001202961">
    <property type="component" value="Unassembled WGS sequence"/>
</dbReference>
<evidence type="ECO:0000313" key="3">
    <source>
        <dbReference type="Proteomes" id="UP001202961"/>
    </source>
</evidence>
<keyword evidence="2" id="KW-0808">Transferase</keyword>
<keyword evidence="3" id="KW-1185">Reference proteome</keyword>
<dbReference type="EMBL" id="JAMQBK010000057">
    <property type="protein sequence ID" value="MCM2372899.1"/>
    <property type="molecule type" value="Genomic_DNA"/>
</dbReference>
<gene>
    <name evidence="2" type="primary">tsaB</name>
    <name evidence="2" type="ORF">NB063_19985</name>
</gene>
<dbReference type="EC" id="2.3.1.234" evidence="2"/>
<reference evidence="2 3" key="1">
    <citation type="journal article" date="2022" name="Syst. Appl. Microbiol.">
        <title>Rhodopirellula aestuarii sp. nov., a novel member of the genus Rhodopirellula isolated from brackish sediments collected in the Tagus River estuary, Portugal.</title>
        <authorList>
            <person name="Vitorino I.R."/>
            <person name="Klimek D."/>
            <person name="Calusinska M."/>
            <person name="Lobo-da-Cunha A."/>
            <person name="Vasconcelos V."/>
            <person name="Lage O.M."/>
        </authorList>
    </citation>
    <scope>NUCLEOTIDE SEQUENCE [LARGE SCALE GENOMIC DNA]</scope>
    <source>
        <strain evidence="2 3">ICT_H3.1</strain>
    </source>
</reference>
<organism evidence="2 3">
    <name type="scientific">Aporhodopirellula aestuarii</name>
    <dbReference type="NCBI Taxonomy" id="2950107"/>
    <lineage>
        <taxon>Bacteria</taxon>
        <taxon>Pseudomonadati</taxon>
        <taxon>Planctomycetota</taxon>
        <taxon>Planctomycetia</taxon>
        <taxon>Pirellulales</taxon>
        <taxon>Pirellulaceae</taxon>
        <taxon>Aporhodopirellula</taxon>
    </lineage>
</organism>
<accession>A0ABT0U7J3</accession>
<dbReference type="Pfam" id="PF00814">
    <property type="entry name" value="TsaD"/>
    <property type="match status" value="1"/>
</dbReference>
<comment type="caution">
    <text evidence="2">The sequence shown here is derived from an EMBL/GenBank/DDBJ whole genome shotgun (WGS) entry which is preliminary data.</text>
</comment>